<proteinExistence type="predicted"/>
<sequence>MDIDTKDPSAREPKAPKPAQLTQRKVNLNESEQKTFVRVTDPLFDKVVYWINPVISEEKRESLVRALERGGAVAATARLHRPKHGANCRYDKLNGVIVNGLPQMASHISRFHLAWPKHRQEARRTDTEIRRATHVITPDTHFGEYAACLKAGVRVVTPQWVEQSLLSGWQYRERFFSASEKMLFSGMVVMVTQMPSADKKALLTSIVALGGQWRDRLRPDVTHLVLVQAEGDKYGYAQNNPQLNIVSVLPHWFQESLSVLYRVPITPYVFPNPPVLRGEMGIRDEPAGTGALAMPAGVENSGSGGGGAYELPKPRSAFMAGCVVAIGTQLRHSLSEGAVARLTQRLTEAGARVCEPRAAQGLQQDHGTQALLEESLISDWEDVDVLVCQHREGYEYSKAARLGKVIGTLVWLYQVFLTETLTAPTRRLLHYPLPPTAVPGMERLVVSVSNYTGAARDYIRMLVVAMGGRYTGQLTRANTTLVTACAQGAKYEAATRSSTIDVVNHLWVEQCCRRWKMLSTSHPSFVYLPMLPLLNGTVGEAGVDVPRLRSWVDVPQGNALAEWSDMDVLSDSDLNADGIDTMAVRHGTGNIYDMHAQLGADGTATAADGISGGGAAAEGEDEDGDDDDDDDDEVRSVAESSTGDQTDVKDEQQTAARHTSRAAAMAATKSLGEMMRAANIFECEMRKERLYKYRRAATGSGRTAAVPGEDPEADAEPQQQQQLNLGVKRRRVDGSMGKVGGAPVRIMLTQVRLSANEQLQITTLGGSIVDSASDATHLIGTKIKRTFKMLMALASGRIHIVQRSWLDDSLARGAWIPINDLLGDEEEEDGDEKGAAASQYLLTDPETELRWGFELKESMRRARCRRLLAGVTVLVTPSTDPGLETLRALVEVAGGRAVGELPDRRLRAMLTSNESVLRKARAQGGELADLVVPPLLVVSCKEDSGMWPRFQPAASGGSGSGSHAMVFNVELLLTGLLRQKIEVHSEEFLLAE</sequence>
<dbReference type="Proteomes" id="UP001150581">
    <property type="component" value="Unassembled WGS sequence"/>
</dbReference>
<gene>
    <name evidence="1" type="primary">ESC4_1</name>
    <name evidence="1" type="ORF">LPJ66_005856</name>
</gene>
<name>A0ACC1IDY5_9FUNG</name>
<evidence type="ECO:0000313" key="2">
    <source>
        <dbReference type="Proteomes" id="UP001150581"/>
    </source>
</evidence>
<dbReference type="EMBL" id="JANBPG010000858">
    <property type="protein sequence ID" value="KAJ1893274.1"/>
    <property type="molecule type" value="Genomic_DNA"/>
</dbReference>
<accession>A0ACC1IDY5</accession>
<organism evidence="1 2">
    <name type="scientific">Kickxella alabastrina</name>
    <dbReference type="NCBI Taxonomy" id="61397"/>
    <lineage>
        <taxon>Eukaryota</taxon>
        <taxon>Fungi</taxon>
        <taxon>Fungi incertae sedis</taxon>
        <taxon>Zoopagomycota</taxon>
        <taxon>Kickxellomycotina</taxon>
        <taxon>Kickxellomycetes</taxon>
        <taxon>Kickxellales</taxon>
        <taxon>Kickxellaceae</taxon>
        <taxon>Kickxella</taxon>
    </lineage>
</organism>
<reference evidence="1" key="1">
    <citation type="submission" date="2022-07" db="EMBL/GenBank/DDBJ databases">
        <title>Phylogenomic reconstructions and comparative analyses of Kickxellomycotina fungi.</title>
        <authorList>
            <person name="Reynolds N.K."/>
            <person name="Stajich J.E."/>
            <person name="Barry K."/>
            <person name="Grigoriev I.V."/>
            <person name="Crous P."/>
            <person name="Smith M.E."/>
        </authorList>
    </citation>
    <scope>NUCLEOTIDE SEQUENCE</scope>
    <source>
        <strain evidence="1">Benny 63K</strain>
    </source>
</reference>
<keyword evidence="2" id="KW-1185">Reference proteome</keyword>
<comment type="caution">
    <text evidence="1">The sequence shown here is derived from an EMBL/GenBank/DDBJ whole genome shotgun (WGS) entry which is preliminary data.</text>
</comment>
<evidence type="ECO:0000313" key="1">
    <source>
        <dbReference type="EMBL" id="KAJ1893274.1"/>
    </source>
</evidence>
<protein>
    <submittedName>
        <fullName evidence="1">Regulator of Ty1 Transposition</fullName>
    </submittedName>
</protein>